<dbReference type="Gene3D" id="3.80.10.10">
    <property type="entry name" value="Ribonuclease Inhibitor"/>
    <property type="match status" value="1"/>
</dbReference>
<protein>
    <submittedName>
        <fullName evidence="6">Protein phosphatase 1 regulatory subunit 37-like</fullName>
    </submittedName>
</protein>
<evidence type="ECO:0000313" key="6">
    <source>
        <dbReference type="RefSeq" id="XP_022248436.1"/>
    </source>
</evidence>
<evidence type="ECO:0000313" key="5">
    <source>
        <dbReference type="Proteomes" id="UP000694941"/>
    </source>
</evidence>
<evidence type="ECO:0000256" key="2">
    <source>
        <dbReference type="ARBA" id="ARBA00022737"/>
    </source>
</evidence>
<dbReference type="InterPro" id="IPR051279">
    <property type="entry name" value="PP1-Reg/Actin-Interact_Protein"/>
</dbReference>
<feature type="compositionally biased region" description="Basic and acidic residues" evidence="4">
    <location>
        <begin position="682"/>
        <end position="691"/>
    </location>
</feature>
<keyword evidence="1" id="KW-0433">Leucine-rich repeat</keyword>
<dbReference type="SMART" id="SM00368">
    <property type="entry name" value="LRR_RI"/>
    <property type="match status" value="7"/>
</dbReference>
<dbReference type="CDD" id="cd00116">
    <property type="entry name" value="LRR_RI"/>
    <property type="match status" value="1"/>
</dbReference>
<dbReference type="PANTHER" id="PTHR24112">
    <property type="entry name" value="LEUCINE-RICH REPEAT, ISOFORM F-RELATED"/>
    <property type="match status" value="1"/>
</dbReference>
<evidence type="ECO:0000256" key="3">
    <source>
        <dbReference type="ARBA" id="ARBA00038315"/>
    </source>
</evidence>
<dbReference type="PANTHER" id="PTHR24112:SF9">
    <property type="entry name" value="PROTEIN PHOSPHATASE 1 REGULATORY SUBUNIT 37"/>
    <property type="match status" value="1"/>
</dbReference>
<dbReference type="InterPro" id="IPR001611">
    <property type="entry name" value="Leu-rich_rpt"/>
</dbReference>
<feature type="region of interest" description="Disordered" evidence="4">
    <location>
        <begin position="670"/>
        <end position="691"/>
    </location>
</feature>
<evidence type="ECO:0000256" key="4">
    <source>
        <dbReference type="SAM" id="MobiDB-lite"/>
    </source>
</evidence>
<keyword evidence="2" id="KW-0677">Repeat</keyword>
<keyword evidence="5" id="KW-1185">Reference proteome</keyword>
<gene>
    <name evidence="6" type="primary">LOC106464919</name>
</gene>
<organism evidence="5 6">
    <name type="scientific">Limulus polyphemus</name>
    <name type="common">Atlantic horseshoe crab</name>
    <dbReference type="NCBI Taxonomy" id="6850"/>
    <lineage>
        <taxon>Eukaryota</taxon>
        <taxon>Metazoa</taxon>
        <taxon>Ecdysozoa</taxon>
        <taxon>Arthropoda</taxon>
        <taxon>Chelicerata</taxon>
        <taxon>Merostomata</taxon>
        <taxon>Xiphosura</taxon>
        <taxon>Limulidae</taxon>
        <taxon>Limulus</taxon>
    </lineage>
</organism>
<proteinExistence type="inferred from homology"/>
<feature type="region of interest" description="Disordered" evidence="4">
    <location>
        <begin position="454"/>
        <end position="475"/>
    </location>
</feature>
<dbReference type="SUPFAM" id="SSF52047">
    <property type="entry name" value="RNI-like"/>
    <property type="match status" value="1"/>
</dbReference>
<dbReference type="InterPro" id="IPR032675">
    <property type="entry name" value="LRR_dom_sf"/>
</dbReference>
<dbReference type="Proteomes" id="UP000694941">
    <property type="component" value="Unplaced"/>
</dbReference>
<comment type="similarity">
    <text evidence="3">Belongs to the PPP1R37 family.</text>
</comment>
<feature type="non-terminal residue" evidence="6">
    <location>
        <position position="1"/>
    </location>
</feature>
<reference evidence="6" key="1">
    <citation type="submission" date="2025-08" db="UniProtKB">
        <authorList>
            <consortium name="RefSeq"/>
        </authorList>
    </citation>
    <scope>IDENTIFICATION</scope>
    <source>
        <tissue evidence="6">Muscle</tissue>
    </source>
</reference>
<evidence type="ECO:0000256" key="1">
    <source>
        <dbReference type="ARBA" id="ARBA00022614"/>
    </source>
</evidence>
<feature type="compositionally biased region" description="Polar residues" evidence="4">
    <location>
        <begin position="427"/>
        <end position="440"/>
    </location>
</feature>
<dbReference type="RefSeq" id="XP_022248436.1">
    <property type="nucleotide sequence ID" value="XM_022392728.1"/>
</dbReference>
<feature type="compositionally biased region" description="Basic and acidic residues" evidence="4">
    <location>
        <begin position="460"/>
        <end position="470"/>
    </location>
</feature>
<accession>A0ABM1SXT0</accession>
<sequence length="822" mass="90071">TESLSADEVVTAYRKACEKQGVKPLGCVLEQLQKVKTFDLRDADLILKGEKLTSKHCETLEEVFKRVQFQTVDLEACGLDDEGSAAVFDMIEYYESACNVNISFNKRIDLRGWQSCSRMLRKTPCIQYLDARNTGLNDQSLLILGRALRLGSGLITLHLENSGLNGRSLVILMAALKLNNTLKELFLGDNKISSADGLQIGNLLRANSWLEMLDLRNNNLQDLGLCHILDGLTQQPTLGGSGLQTLVLWNNQITSNGMKHLVHSLPQVKNMKTLNLGNNNLGNSGIQQLKQALMCNKTVANLGLQNTKITCEGAVAIAEYIAENKHITRVDLRDNKIQVGGLMALSLSLKHNWSLTRLDLDQVTQQNHQASTRAISIFLQQSYDATIDHCKHLQEITGYCKRNKEQKELHAWNAIKSKPELPENLPVKTSHQTSLPDPASATCNGIAQQPSAITVQQSDVGEHETQENNSKKYSASHKSSLLTMRLLQSSPIPVFNKSRFRVSQVFLEKEGEKTSVKELSSSAPAEISPLAGQTVITDLNISKLEDLHSINGLSLSLPISVAEVIENDYNTPKQTKPTAFPLQKSIAQNCSVLDQVTVSEMPSTLSVPQDSGSVDISQCATGASGCVSGQCCQGSTTHLIEVCESSSVESASDNASVSKNTILLETVKTREASGCSPSSNKVPEDERVPAREKETVMLPCQPEVTESKRTVNIFQECSQSVLKGSNGERNDLIMLGFMGKEAKNPNISPPDSTNDVRYLRMLHRRLSSPVVSSTSPSAYKPPALNLKLCKRLDCLDLRSSVPLSPTRLMEGIAFPDPPLTMK</sequence>
<name>A0ABM1SXT0_LIMPO</name>
<dbReference type="GeneID" id="106464919"/>
<feature type="region of interest" description="Disordered" evidence="4">
    <location>
        <begin position="421"/>
        <end position="440"/>
    </location>
</feature>
<dbReference type="Pfam" id="PF13516">
    <property type="entry name" value="LRR_6"/>
    <property type="match status" value="3"/>
</dbReference>